<accession>A0ABV9LRE8</accession>
<dbReference type="InterPro" id="IPR003768">
    <property type="entry name" value="ScpA"/>
</dbReference>
<keyword evidence="2" id="KW-0963">Cytoplasm</keyword>
<comment type="caution">
    <text evidence="3">The sequence shown here is derived from an EMBL/GenBank/DDBJ whole genome shotgun (WGS) entry which is preliminary data.</text>
</comment>
<name>A0ABV9LRE8_9ALTE</name>
<keyword evidence="2" id="KW-0131">Cell cycle</keyword>
<protein>
    <recommendedName>
        <fullName evidence="1 2">Segregation and condensation protein A</fullName>
    </recommendedName>
</protein>
<comment type="function">
    <text evidence="2">Participates in chromosomal partition during cell division. May act via the formation of a condensin-like complex containing Smc and ScpB that pull DNA away from mid-cell into both cell halves.</text>
</comment>
<reference evidence="4" key="1">
    <citation type="journal article" date="2019" name="Int. J. Syst. Evol. Microbiol.">
        <title>The Global Catalogue of Microorganisms (GCM) 10K type strain sequencing project: providing services to taxonomists for standard genome sequencing and annotation.</title>
        <authorList>
            <consortium name="The Broad Institute Genomics Platform"/>
            <consortium name="The Broad Institute Genome Sequencing Center for Infectious Disease"/>
            <person name="Wu L."/>
            <person name="Ma J."/>
        </authorList>
    </citation>
    <scope>NUCLEOTIDE SEQUENCE [LARGE SCALE GENOMIC DNA]</scope>
    <source>
        <strain evidence="4">KACC 12507</strain>
    </source>
</reference>
<keyword evidence="4" id="KW-1185">Reference proteome</keyword>
<gene>
    <name evidence="2" type="primary">scpA</name>
    <name evidence="3" type="ORF">ACFO4O_02515</name>
</gene>
<evidence type="ECO:0000313" key="3">
    <source>
        <dbReference type="EMBL" id="MFC4699027.1"/>
    </source>
</evidence>
<comment type="subcellular location">
    <subcellularLocation>
        <location evidence="2">Cytoplasm</location>
    </subcellularLocation>
    <text evidence="2">Associated with two foci at the outer edges of the nucleoid region in young cells, and at four foci within both cell halves in older cells.</text>
</comment>
<dbReference type="PANTHER" id="PTHR33969">
    <property type="entry name" value="SEGREGATION AND CONDENSATION PROTEIN A"/>
    <property type="match status" value="1"/>
</dbReference>
<sequence>MASKTDAQSSPTQQQPLALAFVHGEALIEKPEDLYIPPDALELILETFEGPLDLLLYLIRKQKFDIVELPVLQVTQQYMVYVETMSEVKLELAGEYLVMAAMLAEIKSRLLLPQIVNEDEEEEDPRAELIRRLKEYERIKVAAQALDSAPRLQRDIFVATADASDDVTPIKHMPQVKLQELAIAFSQAMQRAQAFEHHQISKETLSTRERMSAIMLRLSRAQFIGLDDLLDSEEGKAGVVVTFISILELVKEGLVALQQASPYSNIHVKLAADEIDDATDFGQTDDIPA</sequence>
<proteinExistence type="inferred from homology"/>
<dbReference type="HAMAP" id="MF_01805">
    <property type="entry name" value="ScpA"/>
    <property type="match status" value="1"/>
</dbReference>
<comment type="similarity">
    <text evidence="2">Belongs to the ScpA family.</text>
</comment>
<organism evidence="3 4">
    <name type="scientific">Glaciecola siphonariae</name>
    <dbReference type="NCBI Taxonomy" id="521012"/>
    <lineage>
        <taxon>Bacteria</taxon>
        <taxon>Pseudomonadati</taxon>
        <taxon>Pseudomonadota</taxon>
        <taxon>Gammaproteobacteria</taxon>
        <taxon>Alteromonadales</taxon>
        <taxon>Alteromonadaceae</taxon>
        <taxon>Glaciecola</taxon>
    </lineage>
</organism>
<keyword evidence="2" id="KW-0132">Cell division</keyword>
<evidence type="ECO:0000256" key="1">
    <source>
        <dbReference type="ARBA" id="ARBA00044777"/>
    </source>
</evidence>
<dbReference type="Pfam" id="PF02616">
    <property type="entry name" value="SMC_ScpA"/>
    <property type="match status" value="1"/>
</dbReference>
<dbReference type="RefSeq" id="WP_382405738.1">
    <property type="nucleotide sequence ID" value="NZ_JBHSGU010000002.1"/>
</dbReference>
<dbReference type="Proteomes" id="UP001595897">
    <property type="component" value="Unassembled WGS sequence"/>
</dbReference>
<dbReference type="PANTHER" id="PTHR33969:SF2">
    <property type="entry name" value="SEGREGATION AND CONDENSATION PROTEIN A"/>
    <property type="match status" value="1"/>
</dbReference>
<evidence type="ECO:0000313" key="4">
    <source>
        <dbReference type="Proteomes" id="UP001595897"/>
    </source>
</evidence>
<evidence type="ECO:0000256" key="2">
    <source>
        <dbReference type="HAMAP-Rule" id="MF_01805"/>
    </source>
</evidence>
<comment type="subunit">
    <text evidence="2">Component of a cohesin-like complex composed of ScpA, ScpB and the Smc homodimer, in which ScpA and ScpB bind to the head domain of Smc. The presence of the three proteins is required for the association of the complex with DNA.</text>
</comment>
<dbReference type="EMBL" id="JBHSGU010000002">
    <property type="protein sequence ID" value="MFC4699027.1"/>
    <property type="molecule type" value="Genomic_DNA"/>
</dbReference>
<keyword evidence="2" id="KW-0159">Chromosome partition</keyword>
<dbReference type="Gene3D" id="6.10.250.2410">
    <property type="match status" value="1"/>
</dbReference>